<organism evidence="1 2">
    <name type="scientific">Anoxybacterium hadale</name>
    <dbReference type="NCBI Taxonomy" id="3408580"/>
    <lineage>
        <taxon>Bacteria</taxon>
        <taxon>Bacillati</taxon>
        <taxon>Bacillota</taxon>
        <taxon>Clostridia</taxon>
        <taxon>Peptostreptococcales</taxon>
        <taxon>Anaerovoracaceae</taxon>
        <taxon>Anoxybacterium</taxon>
    </lineage>
</organism>
<name>A0ACD1A764_9FIRM</name>
<evidence type="ECO:0000313" key="2">
    <source>
        <dbReference type="Proteomes" id="UP000594014"/>
    </source>
</evidence>
<dbReference type="EMBL" id="CP042469">
    <property type="protein sequence ID" value="QOX62250.1"/>
    <property type="molecule type" value="Genomic_DNA"/>
</dbReference>
<dbReference type="Proteomes" id="UP000594014">
    <property type="component" value="Chromosome"/>
</dbReference>
<accession>A0ACD1A764</accession>
<reference evidence="1" key="1">
    <citation type="submission" date="2019-08" db="EMBL/GenBank/DDBJ databases">
        <title>Genome sequence of Clostridiales bacterium MT110.</title>
        <authorList>
            <person name="Cao J."/>
        </authorList>
    </citation>
    <scope>NUCLEOTIDE SEQUENCE</scope>
    <source>
        <strain evidence="1">MT110</strain>
    </source>
</reference>
<keyword evidence="2" id="KW-1185">Reference proteome</keyword>
<proteinExistence type="predicted"/>
<protein>
    <submittedName>
        <fullName evidence="1">Electron transfer flavoprotein subunit beta/FixA family protein</fullName>
    </submittedName>
</protein>
<evidence type="ECO:0000313" key="1">
    <source>
        <dbReference type="EMBL" id="QOX62250.1"/>
    </source>
</evidence>
<gene>
    <name evidence="1" type="ORF">FRZ06_02200</name>
</gene>
<sequence>MRIESVFPKRERRISVNIIVCVKPVPDPDKYNLLTIDPQTKRLVREGIPTVINPSDKNALEEALRLKDLYGAKVSVISMTPLFSVDKIKQCLAMGADEGFVISDRAFGGADTFSTSYTLMKAIEEIGTPDLILAGNESADGATSHVPVQLAEWMSLPHITNVTVTEAFETKLHVRKKTEEGSVDYEIDLPAVIAVERNSNQPRMITAKGMVSARSKPIRVFAKDDLDVDESLIGLCGSPTQPGELIVPNLKRASQELKGEPEEIAAQIITLIKKSGVAVAV</sequence>